<protein>
    <submittedName>
        <fullName evidence="1">TIGR02453 family protein</fullName>
    </submittedName>
</protein>
<dbReference type="EMBL" id="FPAG01000007">
    <property type="protein sequence ID" value="SFT03341.1"/>
    <property type="molecule type" value="Genomic_DNA"/>
</dbReference>
<dbReference type="PANTHER" id="PTHR36452">
    <property type="entry name" value="CHROMOSOME 12, WHOLE GENOME SHOTGUN SEQUENCE"/>
    <property type="match status" value="1"/>
</dbReference>
<dbReference type="Proteomes" id="UP000183209">
    <property type="component" value="Unassembled WGS sequence"/>
</dbReference>
<accession>A0A1I6UPH8</accession>
<dbReference type="InterPro" id="IPR015996">
    <property type="entry name" value="UCP028451"/>
</dbReference>
<dbReference type="NCBIfam" id="TIGR02453">
    <property type="entry name" value="TIGR02453 family protein"/>
    <property type="match status" value="1"/>
</dbReference>
<dbReference type="AlphaFoldDB" id="A0A1I6UPH8"/>
<name>A0A1I6UPH8_9FLAO</name>
<organism evidence="1 2">
    <name type="scientific">Zhouia amylolytica</name>
    <dbReference type="NCBI Taxonomy" id="376730"/>
    <lineage>
        <taxon>Bacteria</taxon>
        <taxon>Pseudomonadati</taxon>
        <taxon>Bacteroidota</taxon>
        <taxon>Flavobacteriia</taxon>
        <taxon>Flavobacteriales</taxon>
        <taxon>Flavobacteriaceae</taxon>
        <taxon>Zhouia</taxon>
    </lineage>
</organism>
<evidence type="ECO:0000313" key="1">
    <source>
        <dbReference type="EMBL" id="SFT03341.1"/>
    </source>
</evidence>
<dbReference type="OrthoDB" id="9794241at2"/>
<dbReference type="Pfam" id="PF09365">
    <property type="entry name" value="DUF2461"/>
    <property type="match status" value="1"/>
</dbReference>
<evidence type="ECO:0000313" key="2">
    <source>
        <dbReference type="Proteomes" id="UP000183209"/>
    </source>
</evidence>
<dbReference type="RefSeq" id="WP_074979370.1">
    <property type="nucleotide sequence ID" value="NZ_FPAG01000007.1"/>
</dbReference>
<reference evidence="1 2" key="1">
    <citation type="submission" date="2016-10" db="EMBL/GenBank/DDBJ databases">
        <authorList>
            <person name="de Groot N.N."/>
        </authorList>
    </citation>
    <scope>NUCLEOTIDE SEQUENCE [LARGE SCALE GENOMIC DNA]</scope>
    <source>
        <strain evidence="1 2">CGMCC 1.6114</strain>
    </source>
</reference>
<dbReference type="PIRSF" id="PIRSF028451">
    <property type="entry name" value="UCP028451"/>
    <property type="match status" value="1"/>
</dbReference>
<dbReference type="PANTHER" id="PTHR36452:SF1">
    <property type="entry name" value="DUF2461 DOMAIN-CONTAINING PROTEIN"/>
    <property type="match status" value="1"/>
</dbReference>
<gene>
    <name evidence="1" type="ORF">SAMN04487906_2627</name>
</gene>
<proteinExistence type="predicted"/>
<sequence>MQLQKEVFEALRELKANNNRDWFETHKKEFKKEEKNAKNFFEVLLDLLKTHDEVDKMKMFRIYRDVRFSKDKTPYKTHFSASFHRVKPRLRGGYYLQIEPGNSFLACGFWAPEKADLLRIRKEFELDDSEIRALINSKDFKDTFGMLKGDELKTAPKGFDKDHPAIDLIRKKQFIVIKEFNDKEVLSQGFMNEVNEVFKKIRPYFDYMSEILTTDLNGVSLID</sequence>
<dbReference type="InterPro" id="IPR012808">
    <property type="entry name" value="CHP02453"/>
</dbReference>